<dbReference type="GO" id="GO:0046872">
    <property type="term" value="F:metal ion binding"/>
    <property type="evidence" value="ECO:0007669"/>
    <property type="project" value="UniProtKB-KW"/>
</dbReference>
<comment type="caution">
    <text evidence="7">The sequence shown here is derived from an EMBL/GenBank/DDBJ whole genome shotgun (WGS) entry which is preliminary data.</text>
</comment>
<keyword evidence="4 5" id="KW-0408">Iron</keyword>
<evidence type="ECO:0000313" key="10">
    <source>
        <dbReference type="Proteomes" id="UP000583929"/>
    </source>
</evidence>
<evidence type="ECO:0000256" key="1">
    <source>
        <dbReference type="ARBA" id="ARBA00008056"/>
    </source>
</evidence>
<evidence type="ECO:0000313" key="7">
    <source>
        <dbReference type="EMBL" id="KAF4347349.1"/>
    </source>
</evidence>
<accession>A0A7J6DP08</accession>
<proteinExistence type="inferred from homology"/>
<organism evidence="7 10">
    <name type="scientific">Cannabis sativa</name>
    <name type="common">Hemp</name>
    <name type="synonym">Marijuana</name>
    <dbReference type="NCBI Taxonomy" id="3483"/>
    <lineage>
        <taxon>Eukaryota</taxon>
        <taxon>Viridiplantae</taxon>
        <taxon>Streptophyta</taxon>
        <taxon>Embryophyta</taxon>
        <taxon>Tracheophyta</taxon>
        <taxon>Spermatophyta</taxon>
        <taxon>Magnoliopsida</taxon>
        <taxon>eudicotyledons</taxon>
        <taxon>Gunneridae</taxon>
        <taxon>Pentapetalae</taxon>
        <taxon>rosids</taxon>
        <taxon>fabids</taxon>
        <taxon>Rosales</taxon>
        <taxon>Cannabaceae</taxon>
        <taxon>Cannabis</taxon>
    </lineage>
</organism>
<dbReference type="InterPro" id="IPR050295">
    <property type="entry name" value="Plant_2OG-oxidoreductases"/>
</dbReference>
<keyword evidence="2 5" id="KW-0479">Metal-binding</keyword>
<dbReference type="PANTHER" id="PTHR47991">
    <property type="entry name" value="OXOGLUTARATE/IRON-DEPENDENT DIOXYGENASE"/>
    <property type="match status" value="1"/>
</dbReference>
<evidence type="ECO:0000256" key="4">
    <source>
        <dbReference type="ARBA" id="ARBA00023004"/>
    </source>
</evidence>
<dbReference type="InterPro" id="IPR044861">
    <property type="entry name" value="IPNS-like_FE2OG_OXY"/>
</dbReference>
<evidence type="ECO:0000256" key="3">
    <source>
        <dbReference type="ARBA" id="ARBA00022896"/>
    </source>
</evidence>
<evidence type="ECO:0000259" key="6">
    <source>
        <dbReference type="PROSITE" id="PS51471"/>
    </source>
</evidence>
<sequence>MDSEVELENGGIKVDGELGWGKSLPVPSVQEMVRNDSEFVPERYIQESKDRPLDSTFYPKFNEIPVIDLTLLIHGDEDELHKLDFACKEWGFFQIINHGVPEEVLGEMKAVVADFFNLPLEEKKKYAMAENDLQGYGQAYVVSEDQKLDWGDLIYLMTSPLEARNMKYWPTTLSGFKEAVEEYSREIERVSEEIMASMSLLMGMDKNGLKRLHVVRKQSMRMNYYPPCSKPDLVLGVSPHSDGGSITLLLQDDDITGLQIRYKGTWLPVKPIPNALVVNIGDVVEAWSNGKYKSIEHRAVTNENKARMSIATFVIPHEGIELGPVESMMQDQPRMYKTMKYLDYIIHSLGRKMDGKAHTNFLKLENES</sequence>
<evidence type="ECO:0000313" key="8">
    <source>
        <dbReference type="EMBL" id="KAF4386228.1"/>
    </source>
</evidence>
<keyword evidence="5" id="KW-0560">Oxidoreductase</keyword>
<dbReference type="EMBL" id="JAATIQ010000815">
    <property type="protein sequence ID" value="KAF4347349.1"/>
    <property type="molecule type" value="Genomic_DNA"/>
</dbReference>
<evidence type="ECO:0000256" key="2">
    <source>
        <dbReference type="ARBA" id="ARBA00022723"/>
    </source>
</evidence>
<dbReference type="GO" id="GO:0016491">
    <property type="term" value="F:oxidoreductase activity"/>
    <property type="evidence" value="ECO:0007669"/>
    <property type="project" value="UniProtKB-KW"/>
</dbReference>
<dbReference type="InterPro" id="IPR027443">
    <property type="entry name" value="IPNS-like_sf"/>
</dbReference>
<name>A0A7J6DP08_CANSA</name>
<dbReference type="Gene3D" id="2.60.120.330">
    <property type="entry name" value="B-lactam Antibiotic, Isopenicillin N Synthase, Chain"/>
    <property type="match status" value="1"/>
</dbReference>
<dbReference type="Pfam" id="PF03171">
    <property type="entry name" value="2OG-FeII_Oxy"/>
    <property type="match status" value="1"/>
</dbReference>
<evidence type="ECO:0000256" key="5">
    <source>
        <dbReference type="RuleBase" id="RU003682"/>
    </source>
</evidence>
<dbReference type="Proteomes" id="UP000525078">
    <property type="component" value="Unassembled WGS sequence"/>
</dbReference>
<keyword evidence="10" id="KW-1185">Reference proteome</keyword>
<keyword evidence="3" id="KW-0847">Vitamin C</keyword>
<evidence type="ECO:0000313" key="9">
    <source>
        <dbReference type="Proteomes" id="UP000525078"/>
    </source>
</evidence>
<dbReference type="GO" id="GO:0031418">
    <property type="term" value="F:L-ascorbic acid binding"/>
    <property type="evidence" value="ECO:0007669"/>
    <property type="project" value="UniProtKB-KW"/>
</dbReference>
<protein>
    <recommendedName>
        <fullName evidence="6">Fe2OG dioxygenase domain-containing protein</fullName>
    </recommendedName>
</protein>
<feature type="domain" description="Fe2OG dioxygenase" evidence="6">
    <location>
        <begin position="216"/>
        <end position="316"/>
    </location>
</feature>
<dbReference type="EMBL" id="JAATIP010000043">
    <property type="protein sequence ID" value="KAF4386228.1"/>
    <property type="molecule type" value="Genomic_DNA"/>
</dbReference>
<gene>
    <name evidence="8" type="ORF">F8388_016480</name>
    <name evidence="7" type="ORF">G4B88_027809</name>
</gene>
<dbReference type="Pfam" id="PF14226">
    <property type="entry name" value="DIOX_N"/>
    <property type="match status" value="1"/>
</dbReference>
<dbReference type="FunFam" id="2.60.120.330:FF:000079">
    <property type="entry name" value="Protein SRG1"/>
    <property type="match status" value="1"/>
</dbReference>
<comment type="similarity">
    <text evidence="1 5">Belongs to the iron/ascorbate-dependent oxidoreductase family.</text>
</comment>
<dbReference type="AlphaFoldDB" id="A0A7J6DP08"/>
<dbReference type="SUPFAM" id="SSF51197">
    <property type="entry name" value="Clavaminate synthase-like"/>
    <property type="match status" value="1"/>
</dbReference>
<dbReference type="InterPro" id="IPR026992">
    <property type="entry name" value="DIOX_N"/>
</dbReference>
<dbReference type="PROSITE" id="PS51471">
    <property type="entry name" value="FE2OG_OXY"/>
    <property type="match status" value="1"/>
</dbReference>
<dbReference type="InterPro" id="IPR005123">
    <property type="entry name" value="Oxoglu/Fe-dep_dioxygenase_dom"/>
</dbReference>
<dbReference type="Proteomes" id="UP000583929">
    <property type="component" value="Unassembled WGS sequence"/>
</dbReference>
<reference evidence="9 10" key="1">
    <citation type="journal article" date="2020" name="bioRxiv">
        <title>Sequence and annotation of 42 cannabis genomes reveals extensive copy number variation in cannabinoid synthesis and pathogen resistance genes.</title>
        <authorList>
            <person name="Mckernan K.J."/>
            <person name="Helbert Y."/>
            <person name="Kane L.T."/>
            <person name="Ebling H."/>
            <person name="Zhang L."/>
            <person name="Liu B."/>
            <person name="Eaton Z."/>
            <person name="Mclaughlin S."/>
            <person name="Kingan S."/>
            <person name="Baybayan P."/>
            <person name="Concepcion G."/>
            <person name="Jordan M."/>
            <person name="Riva A."/>
            <person name="Barbazuk W."/>
            <person name="Harkins T."/>
        </authorList>
    </citation>
    <scope>NUCLEOTIDE SEQUENCE [LARGE SCALE GENOMIC DNA]</scope>
    <source>
        <strain evidence="9 10">cv. Jamaican Lion 4</strain>
        <strain evidence="7">Father</strain>
        <strain evidence="8">Mother</strain>
        <tissue evidence="7">Leaf</tissue>
    </source>
</reference>